<reference evidence="2" key="2">
    <citation type="submission" date="2015-03" db="UniProtKB">
        <authorList>
            <consortium name="EnsemblPlants"/>
        </authorList>
    </citation>
    <scope>IDENTIFICATION</scope>
</reference>
<organism evidence="2">
    <name type="scientific">Oryza barthii</name>
    <dbReference type="NCBI Taxonomy" id="65489"/>
    <lineage>
        <taxon>Eukaryota</taxon>
        <taxon>Viridiplantae</taxon>
        <taxon>Streptophyta</taxon>
        <taxon>Embryophyta</taxon>
        <taxon>Tracheophyta</taxon>
        <taxon>Spermatophyta</taxon>
        <taxon>Magnoliopsida</taxon>
        <taxon>Liliopsida</taxon>
        <taxon>Poales</taxon>
        <taxon>Poaceae</taxon>
        <taxon>BOP clade</taxon>
        <taxon>Oryzoideae</taxon>
        <taxon>Oryzeae</taxon>
        <taxon>Oryzinae</taxon>
        <taxon>Oryza</taxon>
    </lineage>
</organism>
<dbReference type="PaxDb" id="65489-OBART04G19190.1"/>
<evidence type="ECO:0000313" key="2">
    <source>
        <dbReference type="EnsemblPlants" id="OBART04G19190.1"/>
    </source>
</evidence>
<keyword evidence="3" id="KW-1185">Reference proteome</keyword>
<dbReference type="HOGENOM" id="CLU_059657_0_0_1"/>
<sequence>MAASVIALVPPTWTTSLILSTPSQTWQRSLCLPSSRSFTPRTQEIPASPPTSTGDQLLRLALVADKAMAAPPPTATEDLAIWSSTRTEAWFGGMAWKPVPVVRVFGRIRKALPAMPTVETPTTCQQIEEALMRLELAAAAARTPGNDTLLPQPMSPAPLAASLPRHLEDLASDAAADKILPAPLPEALLPQEMTLMPATPPPLALEPGSLTESASSPCAIAGLFILPPPAIIASPPRSTLPCLRPVVLTRKVKLWPRQHSQVTRRSERLAKQPARPTMERC</sequence>
<dbReference type="STRING" id="65489.A0A0D3FY43"/>
<reference evidence="2" key="1">
    <citation type="journal article" date="2009" name="Rice">
        <title>De Novo Next Generation Sequencing of Plant Genomes.</title>
        <authorList>
            <person name="Rounsley S."/>
            <person name="Marri P.R."/>
            <person name="Yu Y."/>
            <person name="He R."/>
            <person name="Sisneros N."/>
            <person name="Goicoechea J.L."/>
            <person name="Lee S.J."/>
            <person name="Angelova A."/>
            <person name="Kudrna D."/>
            <person name="Luo M."/>
            <person name="Affourtit J."/>
            <person name="Desany B."/>
            <person name="Knight J."/>
            <person name="Niazi F."/>
            <person name="Egholm M."/>
            <person name="Wing R.A."/>
        </authorList>
    </citation>
    <scope>NUCLEOTIDE SEQUENCE [LARGE SCALE GENOMIC DNA]</scope>
    <source>
        <strain evidence="2">cv. IRGC 105608</strain>
    </source>
</reference>
<proteinExistence type="predicted"/>
<dbReference type="AlphaFoldDB" id="A0A0D3FY43"/>
<evidence type="ECO:0000256" key="1">
    <source>
        <dbReference type="SAM" id="MobiDB-lite"/>
    </source>
</evidence>
<name>A0A0D3FY43_9ORYZ</name>
<dbReference type="Proteomes" id="UP000026960">
    <property type="component" value="Chromosome 4"/>
</dbReference>
<evidence type="ECO:0000313" key="3">
    <source>
        <dbReference type="Proteomes" id="UP000026960"/>
    </source>
</evidence>
<dbReference type="Gramene" id="OBART04G19190.1">
    <property type="protein sequence ID" value="OBART04G19190.1"/>
    <property type="gene ID" value="OBART04G19190"/>
</dbReference>
<accession>A0A0D3FY43</accession>
<dbReference type="EnsemblPlants" id="OBART04G19190.1">
    <property type="protein sequence ID" value="OBART04G19190.1"/>
    <property type="gene ID" value="OBART04G19190"/>
</dbReference>
<feature type="region of interest" description="Disordered" evidence="1">
    <location>
        <begin position="259"/>
        <end position="281"/>
    </location>
</feature>
<protein>
    <submittedName>
        <fullName evidence="2">Uncharacterized protein</fullName>
    </submittedName>
</protein>